<proteinExistence type="predicted"/>
<feature type="region of interest" description="Disordered" evidence="1">
    <location>
        <begin position="56"/>
        <end position="79"/>
    </location>
</feature>
<accession>A0A3B0SX76</accession>
<evidence type="ECO:0000256" key="1">
    <source>
        <dbReference type="SAM" id="MobiDB-lite"/>
    </source>
</evidence>
<feature type="compositionally biased region" description="Basic and acidic residues" evidence="1">
    <location>
        <begin position="70"/>
        <end position="79"/>
    </location>
</feature>
<dbReference type="AlphaFoldDB" id="A0A3B0SX76"/>
<evidence type="ECO:0000313" key="2">
    <source>
        <dbReference type="EMBL" id="VAW05677.1"/>
    </source>
</evidence>
<protein>
    <submittedName>
        <fullName evidence="2">Uncharacterized protein</fullName>
    </submittedName>
</protein>
<dbReference type="EMBL" id="UOEK01000322">
    <property type="protein sequence ID" value="VAW05677.1"/>
    <property type="molecule type" value="Genomic_DNA"/>
</dbReference>
<reference evidence="2" key="1">
    <citation type="submission" date="2018-06" db="EMBL/GenBank/DDBJ databases">
        <authorList>
            <person name="Zhirakovskaya E."/>
        </authorList>
    </citation>
    <scope>NUCLEOTIDE SEQUENCE</scope>
</reference>
<name>A0A3B0SX76_9ZZZZ</name>
<gene>
    <name evidence="2" type="ORF">MNBD_ACTINO02-796</name>
</gene>
<organism evidence="2">
    <name type="scientific">hydrothermal vent metagenome</name>
    <dbReference type="NCBI Taxonomy" id="652676"/>
    <lineage>
        <taxon>unclassified sequences</taxon>
        <taxon>metagenomes</taxon>
        <taxon>ecological metagenomes</taxon>
    </lineage>
</organism>
<sequence length="79" mass="8362">MQPSAPLSTIMLFMDSTHTPTDSDAETTDRLEELASVDPADAPAVAERLAAELAGELDASSAQPMPTEQLKAEFDTSPE</sequence>